<feature type="domain" description="Reverse transcriptase" evidence="1">
    <location>
        <begin position="51"/>
        <end position="145"/>
    </location>
</feature>
<keyword evidence="3" id="KW-1185">Reference proteome</keyword>
<evidence type="ECO:0000313" key="2">
    <source>
        <dbReference type="EMBL" id="KAJ7405756.1"/>
    </source>
</evidence>
<accession>A0ABQ9CNV0</accession>
<name>A0ABQ9CNV0_9PASS</name>
<reference evidence="2" key="1">
    <citation type="submission" date="2019-10" db="EMBL/GenBank/DDBJ databases">
        <authorList>
            <person name="Soares A.E.R."/>
            <person name="Aleixo A."/>
            <person name="Schneider P."/>
            <person name="Miyaki C.Y."/>
            <person name="Schneider M.P."/>
            <person name="Mello C."/>
            <person name="Vasconcelos A.T.R."/>
        </authorList>
    </citation>
    <scope>NUCLEOTIDE SEQUENCE</scope>
    <source>
        <tissue evidence="2">Muscle</tissue>
    </source>
</reference>
<dbReference type="Proteomes" id="UP001145742">
    <property type="component" value="Unassembled WGS sequence"/>
</dbReference>
<dbReference type="PANTHER" id="PTHR19446">
    <property type="entry name" value="REVERSE TRANSCRIPTASES"/>
    <property type="match status" value="1"/>
</dbReference>
<dbReference type="InterPro" id="IPR000477">
    <property type="entry name" value="RT_dom"/>
</dbReference>
<evidence type="ECO:0000259" key="1">
    <source>
        <dbReference type="Pfam" id="PF00078"/>
    </source>
</evidence>
<evidence type="ECO:0000313" key="3">
    <source>
        <dbReference type="Proteomes" id="UP001145742"/>
    </source>
</evidence>
<dbReference type="EMBL" id="WHWB01034693">
    <property type="protein sequence ID" value="KAJ7405756.1"/>
    <property type="molecule type" value="Genomic_DNA"/>
</dbReference>
<comment type="caution">
    <text evidence="2">The sequence shown here is derived from an EMBL/GenBank/DDBJ whole genome shotgun (WGS) entry which is preliminary data.</text>
</comment>
<dbReference type="Pfam" id="PF00078">
    <property type="entry name" value="RVT_1"/>
    <property type="match status" value="1"/>
</dbReference>
<sequence length="150" mass="17333">MVSLWDLMGFIKELDDVITRSLSRFLNDSWEYRDVPVDWKLATLSVFKKDKKHDTGNHKSISLTSVTDKIMEKIILRVTEKHLKDNAIINHSQPRFMRGKSCLSNLISFYNKRTQLVGQWKPAIIFLDFSKTFNTLSHGILLDKMSSTAG</sequence>
<organism evidence="2 3">
    <name type="scientific">Willisornis vidua</name>
    <name type="common">Xingu scale-backed antbird</name>
    <dbReference type="NCBI Taxonomy" id="1566151"/>
    <lineage>
        <taxon>Eukaryota</taxon>
        <taxon>Metazoa</taxon>
        <taxon>Chordata</taxon>
        <taxon>Craniata</taxon>
        <taxon>Vertebrata</taxon>
        <taxon>Euteleostomi</taxon>
        <taxon>Archelosauria</taxon>
        <taxon>Archosauria</taxon>
        <taxon>Dinosauria</taxon>
        <taxon>Saurischia</taxon>
        <taxon>Theropoda</taxon>
        <taxon>Coelurosauria</taxon>
        <taxon>Aves</taxon>
        <taxon>Neognathae</taxon>
        <taxon>Neoaves</taxon>
        <taxon>Telluraves</taxon>
        <taxon>Australaves</taxon>
        <taxon>Passeriformes</taxon>
        <taxon>Thamnophilidae</taxon>
        <taxon>Willisornis</taxon>
    </lineage>
</organism>
<protein>
    <submittedName>
        <fullName evidence="2">RNA-directed DNA polymerase from mobile element jockey-like protein</fullName>
    </submittedName>
</protein>
<gene>
    <name evidence="2" type="ORF">WISP_138500</name>
</gene>
<proteinExistence type="predicted"/>